<dbReference type="PANTHER" id="PTHR20857:SF15">
    <property type="entry name" value="THIAMINE-PHOSPHATE SYNTHASE"/>
    <property type="match status" value="1"/>
</dbReference>
<feature type="binding site" evidence="10">
    <location>
        <position position="146"/>
    </location>
    <ligand>
        <name>4-amino-2-methyl-5-(diphosphooxymethyl)pyrimidine</name>
        <dbReference type="ChEBI" id="CHEBI:57841"/>
    </ligand>
</feature>
<feature type="binding site" evidence="10">
    <location>
        <position position="174"/>
    </location>
    <ligand>
        <name>2-[(2R,5Z)-2-carboxy-4-methylthiazol-5(2H)-ylidene]ethyl phosphate</name>
        <dbReference type="ChEBI" id="CHEBI:62899"/>
    </ligand>
</feature>
<comment type="pathway">
    <text evidence="2 10 12">Cofactor biosynthesis; thiamine diphosphate biosynthesis; thiamine phosphate from 4-amino-2-methyl-5-diphosphomethylpyrimidine and 4-methyl-5-(2-phosphoethyl)-thiazole: step 1/1.</text>
</comment>
<evidence type="ECO:0000256" key="10">
    <source>
        <dbReference type="HAMAP-Rule" id="MF_00097"/>
    </source>
</evidence>
<evidence type="ECO:0000259" key="13">
    <source>
        <dbReference type="Pfam" id="PF02581"/>
    </source>
</evidence>
<comment type="similarity">
    <text evidence="10 11">Belongs to the thiamine-phosphate synthase family.</text>
</comment>
<dbReference type="InterPro" id="IPR034291">
    <property type="entry name" value="TMP_synthase"/>
</dbReference>
<comment type="catalytic activity">
    <reaction evidence="7 10 11">
        <text>4-methyl-5-(2-phosphooxyethyl)-thiazole + 4-amino-2-methyl-5-(diphosphooxymethyl)pyrimidine + H(+) = thiamine phosphate + diphosphate</text>
        <dbReference type="Rhea" id="RHEA:22328"/>
        <dbReference type="ChEBI" id="CHEBI:15378"/>
        <dbReference type="ChEBI" id="CHEBI:33019"/>
        <dbReference type="ChEBI" id="CHEBI:37575"/>
        <dbReference type="ChEBI" id="CHEBI:57841"/>
        <dbReference type="ChEBI" id="CHEBI:58296"/>
        <dbReference type="EC" id="2.5.1.3"/>
    </reaction>
</comment>
<dbReference type="SUPFAM" id="SSF51391">
    <property type="entry name" value="Thiamin phosphate synthase"/>
    <property type="match status" value="1"/>
</dbReference>
<evidence type="ECO:0000256" key="11">
    <source>
        <dbReference type="RuleBase" id="RU003826"/>
    </source>
</evidence>
<feature type="binding site" evidence="10">
    <location>
        <begin position="46"/>
        <end position="50"/>
    </location>
    <ligand>
        <name>4-amino-2-methyl-5-(diphosphooxymethyl)pyrimidine</name>
        <dbReference type="ChEBI" id="CHEBI:57841"/>
    </ligand>
</feature>
<evidence type="ECO:0000256" key="7">
    <source>
        <dbReference type="ARBA" id="ARBA00047334"/>
    </source>
</evidence>
<comment type="catalytic activity">
    <reaction evidence="9 10 11">
        <text>2-[(2R,5Z)-2-carboxy-4-methylthiazol-5(2H)-ylidene]ethyl phosphate + 4-amino-2-methyl-5-(diphosphooxymethyl)pyrimidine + 2 H(+) = thiamine phosphate + CO2 + diphosphate</text>
        <dbReference type="Rhea" id="RHEA:47844"/>
        <dbReference type="ChEBI" id="CHEBI:15378"/>
        <dbReference type="ChEBI" id="CHEBI:16526"/>
        <dbReference type="ChEBI" id="CHEBI:33019"/>
        <dbReference type="ChEBI" id="CHEBI:37575"/>
        <dbReference type="ChEBI" id="CHEBI:57841"/>
        <dbReference type="ChEBI" id="CHEBI:62899"/>
        <dbReference type="EC" id="2.5.1.3"/>
    </reaction>
</comment>
<evidence type="ECO:0000256" key="8">
    <source>
        <dbReference type="ARBA" id="ARBA00047851"/>
    </source>
</evidence>
<dbReference type="RefSeq" id="WP_284305174.1">
    <property type="nucleotide sequence ID" value="NZ_BSUO01000001.1"/>
</dbReference>
<dbReference type="PANTHER" id="PTHR20857">
    <property type="entry name" value="THIAMINE-PHOSPHATE PYROPHOSPHORYLASE"/>
    <property type="match status" value="1"/>
</dbReference>
<feature type="domain" description="Thiamine phosphate synthase/TenI" evidence="13">
    <location>
        <begin position="17"/>
        <end position="197"/>
    </location>
</feature>
<evidence type="ECO:0000256" key="6">
    <source>
        <dbReference type="ARBA" id="ARBA00022977"/>
    </source>
</evidence>
<reference evidence="15" key="1">
    <citation type="journal article" date="2019" name="Int. J. Syst. Evol. Microbiol.">
        <title>The Global Catalogue of Microorganisms (GCM) 10K type strain sequencing project: providing services to taxonomists for standard genome sequencing and annotation.</title>
        <authorList>
            <consortium name="The Broad Institute Genomics Platform"/>
            <consortium name="The Broad Institute Genome Sequencing Center for Infectious Disease"/>
            <person name="Wu L."/>
            <person name="Ma J."/>
        </authorList>
    </citation>
    <scope>NUCLEOTIDE SEQUENCE [LARGE SCALE GENOMIC DNA]</scope>
    <source>
        <strain evidence="15">NBRC 113072</strain>
    </source>
</reference>
<evidence type="ECO:0000256" key="3">
    <source>
        <dbReference type="ARBA" id="ARBA00022679"/>
    </source>
</evidence>
<dbReference type="EC" id="2.5.1.3" evidence="10"/>
<evidence type="ECO:0000313" key="15">
    <source>
        <dbReference type="Proteomes" id="UP001157126"/>
    </source>
</evidence>
<dbReference type="InterPro" id="IPR013785">
    <property type="entry name" value="Aldolase_TIM"/>
</dbReference>
<keyword evidence="5 10" id="KW-0460">Magnesium</keyword>
<dbReference type="NCBIfam" id="TIGR00693">
    <property type="entry name" value="thiE"/>
    <property type="match status" value="1"/>
</dbReference>
<comment type="caution">
    <text evidence="10">Lacks conserved residue(s) required for the propagation of feature annotation.</text>
</comment>
<gene>
    <name evidence="10 14" type="primary">thiE</name>
    <name evidence="14" type="ORF">GCM10025883_36770</name>
</gene>
<accession>A0ABQ6IY39</accession>
<dbReference type="EMBL" id="BSUO01000001">
    <property type="protein sequence ID" value="GMA41632.1"/>
    <property type="molecule type" value="Genomic_DNA"/>
</dbReference>
<evidence type="ECO:0000256" key="2">
    <source>
        <dbReference type="ARBA" id="ARBA00005165"/>
    </source>
</evidence>
<comment type="cofactor">
    <cofactor evidence="10">
        <name>Mg(2+)</name>
        <dbReference type="ChEBI" id="CHEBI:18420"/>
    </cofactor>
    <text evidence="10">Binds 1 Mg(2+) ion per subunit.</text>
</comment>
<keyword evidence="3 10" id="KW-0808">Transferase</keyword>
<feature type="binding site" evidence="10">
    <location>
        <begin position="143"/>
        <end position="145"/>
    </location>
    <ligand>
        <name>2-[(2R,5Z)-2-carboxy-4-methylthiazol-5(2H)-ylidene]ethyl phosphate</name>
        <dbReference type="ChEBI" id="CHEBI:62899"/>
    </ligand>
</feature>
<evidence type="ECO:0000256" key="5">
    <source>
        <dbReference type="ARBA" id="ARBA00022842"/>
    </source>
</evidence>
<comment type="caution">
    <text evidence="14">The sequence shown here is derived from an EMBL/GenBank/DDBJ whole genome shotgun (WGS) entry which is preliminary data.</text>
</comment>
<keyword evidence="6 10" id="KW-0784">Thiamine biosynthesis</keyword>
<protein>
    <recommendedName>
        <fullName evidence="10">Thiamine-phosphate synthase</fullName>
        <shortName evidence="10">TP synthase</shortName>
        <shortName evidence="10">TPS</shortName>
        <ecNumber evidence="10">2.5.1.3</ecNumber>
    </recommendedName>
    <alternativeName>
        <fullName evidence="10">Thiamine-phosphate pyrophosphorylase</fullName>
        <shortName evidence="10">TMP pyrophosphorylase</shortName>
        <shortName evidence="10">TMP-PPase</shortName>
    </alternativeName>
</protein>
<feature type="binding site" evidence="10">
    <location>
        <position position="79"/>
    </location>
    <ligand>
        <name>Mg(2+)</name>
        <dbReference type="ChEBI" id="CHEBI:18420"/>
    </ligand>
</feature>
<keyword evidence="4 10" id="KW-0479">Metal-binding</keyword>
<dbReference type="Proteomes" id="UP001157126">
    <property type="component" value="Unassembled WGS sequence"/>
</dbReference>
<evidence type="ECO:0000313" key="14">
    <source>
        <dbReference type="EMBL" id="GMA41632.1"/>
    </source>
</evidence>
<dbReference type="Gene3D" id="3.20.20.70">
    <property type="entry name" value="Aldolase class I"/>
    <property type="match status" value="1"/>
</dbReference>
<evidence type="ECO:0000256" key="12">
    <source>
        <dbReference type="RuleBase" id="RU004253"/>
    </source>
</evidence>
<keyword evidence="15" id="KW-1185">Reference proteome</keyword>
<evidence type="ECO:0000256" key="4">
    <source>
        <dbReference type="ARBA" id="ARBA00022723"/>
    </source>
</evidence>
<feature type="binding site" evidence="10">
    <location>
        <position position="78"/>
    </location>
    <ligand>
        <name>4-amino-2-methyl-5-(diphosphooxymethyl)pyrimidine</name>
        <dbReference type="ChEBI" id="CHEBI:57841"/>
    </ligand>
</feature>
<organism evidence="14 15">
    <name type="scientific">Mobilicoccus caccae</name>
    <dbReference type="NCBI Taxonomy" id="1859295"/>
    <lineage>
        <taxon>Bacteria</taxon>
        <taxon>Bacillati</taxon>
        <taxon>Actinomycetota</taxon>
        <taxon>Actinomycetes</taxon>
        <taxon>Micrococcales</taxon>
        <taxon>Dermatophilaceae</taxon>
        <taxon>Mobilicoccus</taxon>
    </lineage>
</organism>
<name>A0ABQ6IY39_9MICO</name>
<comment type="function">
    <text evidence="1 10">Condenses 4-methyl-5-(beta-hydroxyethyl)thiazole monophosphate (THZ-P) and 2-methyl-4-amino-5-hydroxymethyl pyrimidine pyrophosphate (HMP-PP) to form thiamine monophosphate (TMP).</text>
</comment>
<comment type="catalytic activity">
    <reaction evidence="8 10 11">
        <text>2-(2-carboxy-4-methylthiazol-5-yl)ethyl phosphate + 4-amino-2-methyl-5-(diphosphooxymethyl)pyrimidine + 2 H(+) = thiamine phosphate + CO2 + diphosphate</text>
        <dbReference type="Rhea" id="RHEA:47848"/>
        <dbReference type="ChEBI" id="CHEBI:15378"/>
        <dbReference type="ChEBI" id="CHEBI:16526"/>
        <dbReference type="ChEBI" id="CHEBI:33019"/>
        <dbReference type="ChEBI" id="CHEBI:37575"/>
        <dbReference type="ChEBI" id="CHEBI:57841"/>
        <dbReference type="ChEBI" id="CHEBI:62890"/>
        <dbReference type="EC" id="2.5.1.3"/>
    </reaction>
</comment>
<dbReference type="Pfam" id="PF02581">
    <property type="entry name" value="TMP-TENI"/>
    <property type="match status" value="1"/>
</dbReference>
<evidence type="ECO:0000256" key="9">
    <source>
        <dbReference type="ARBA" id="ARBA00047883"/>
    </source>
</evidence>
<dbReference type="CDD" id="cd00564">
    <property type="entry name" value="TMP_TenI"/>
    <property type="match status" value="1"/>
</dbReference>
<proteinExistence type="inferred from homology"/>
<dbReference type="HAMAP" id="MF_00097">
    <property type="entry name" value="TMP_synthase"/>
    <property type="match status" value="1"/>
</dbReference>
<dbReference type="InterPro" id="IPR036206">
    <property type="entry name" value="ThiamineP_synth_sf"/>
</dbReference>
<feature type="binding site" evidence="10">
    <location>
        <position position="98"/>
    </location>
    <ligand>
        <name>Mg(2+)</name>
        <dbReference type="ChEBI" id="CHEBI:18420"/>
    </ligand>
</feature>
<evidence type="ECO:0000256" key="1">
    <source>
        <dbReference type="ARBA" id="ARBA00003814"/>
    </source>
</evidence>
<feature type="binding site" evidence="10">
    <location>
        <position position="116"/>
    </location>
    <ligand>
        <name>4-amino-2-methyl-5-(diphosphooxymethyl)pyrimidine</name>
        <dbReference type="ChEBI" id="CHEBI:57841"/>
    </ligand>
</feature>
<sequence length="215" mass="23066">MSTIPQAVRDRLTDARLYLCTDTRAERGDLREFVRAAFAGGVDIIQIREKGIEAAQELAALAVVTEEAERAGALVSANDRADVATLAGVDVLHVGQDDLRPEQVRRLAPKVAVGLSTHDPDQLDRAILHPEVDYFCVGPVWPTPTKPGRPGVGLELIETAAQAGTDKPWFAIGGIDHTTIEEVVAAGATRVVVVRDITESDDPQAAARRLRAVLP</sequence>
<dbReference type="InterPro" id="IPR022998">
    <property type="entry name" value="ThiamineP_synth_TenI"/>
</dbReference>